<sequence length="676" mass="78746">MSGLELFNELFQMMEETPLSKVVVSTRSTMTKKVSEKQPDIAKILMEATTDFSLLDAISLSTPKNQDIDPSDVRTDVQRKQQKQISYDCGEKIGGARKDIEEWKRKFLDNPSNEVLSEMAEHNLHLATELANKKIIFSWFDMEELFNKGVEIRAAYGMSLLIRRLPTNSKNLNLIEYMDALSFISGEFKRITTFEQLKATIRRFSILVTPQKDLEWYENMYNKYSKQYELAIESQKTYGDNLEVNIKRLLTNMRNSLCYVMAILMQDPFGLSKLGTFSELLLSDKKYRSFITSTEKFTSWTKYFEENKKRTEQAAKNKGPRKSVWERELPVEPKRTGGREIEEIRKPEQFQEFFGLRAVEFGHWMSDDYGRAHLINSSRALVDLADILDIKDKHISLGFELAFAFGARGKGKALGHYDRGYNVINLTKEKGSLGIAAHEWFHGYDRFLKKVLAKTDNMELLTEGKNLHELPNDVIIAFHELMGAIKDGESTDYVEVNPLKRYNLRNATYSEFKALECDMQSFVDHRMKAFDTRIKKQLEDYVSDSVRKNAEVRYARKRVKEFRLTCEIAAQLHNEINGEEVYLVPYTSNQTLYYNTSLRLDKRKVGKYWSSNVELTARAFEAYIATKLKERNMRSDYLVYGLDYIYPKNDELFRINMAMENFLEATLPFLRETTSH</sequence>
<protein>
    <recommendedName>
        <fullName evidence="1">Large polyvalent protein-associated domain-containing protein</fullName>
    </recommendedName>
</protein>
<evidence type="ECO:0000259" key="1">
    <source>
        <dbReference type="Pfam" id="PF18796"/>
    </source>
</evidence>
<accession>A0A2X1BG62</accession>
<evidence type="ECO:0000313" key="3">
    <source>
        <dbReference type="Proteomes" id="UP000251431"/>
    </source>
</evidence>
<organism evidence="2 3">
    <name type="scientific">Lysinibacillus capsici</name>
    <dbReference type="NCBI Taxonomy" id="2115968"/>
    <lineage>
        <taxon>Bacteria</taxon>
        <taxon>Bacillati</taxon>
        <taxon>Bacillota</taxon>
        <taxon>Bacilli</taxon>
        <taxon>Bacillales</taxon>
        <taxon>Bacillaceae</taxon>
        <taxon>Lysinibacillus</taxon>
    </lineage>
</organism>
<dbReference type="Proteomes" id="UP000251431">
    <property type="component" value="Unassembled WGS sequence"/>
</dbReference>
<name>A0A2X1BG62_9BACI</name>
<gene>
    <name evidence="2" type="ORF">NCTC7582_05275</name>
</gene>
<dbReference type="Pfam" id="PF18796">
    <property type="entry name" value="LPD1"/>
    <property type="match status" value="1"/>
</dbReference>
<feature type="domain" description="Large polyvalent protein-associated" evidence="1">
    <location>
        <begin position="600"/>
        <end position="665"/>
    </location>
</feature>
<reference evidence="2 3" key="1">
    <citation type="submission" date="2018-06" db="EMBL/GenBank/DDBJ databases">
        <authorList>
            <consortium name="Pathogen Informatics"/>
            <person name="Doyle S."/>
        </authorList>
    </citation>
    <scope>NUCLEOTIDE SEQUENCE [LARGE SCALE GENOMIC DNA]</scope>
    <source>
        <strain evidence="2 3">NCTC7582</strain>
    </source>
</reference>
<dbReference type="AlphaFoldDB" id="A0A2X1BG62"/>
<evidence type="ECO:0000313" key="2">
    <source>
        <dbReference type="EMBL" id="SPU40731.1"/>
    </source>
</evidence>
<dbReference type="EMBL" id="UAQE01000011">
    <property type="protein sequence ID" value="SPU40731.1"/>
    <property type="molecule type" value="Genomic_DNA"/>
</dbReference>
<dbReference type="InterPro" id="IPR041047">
    <property type="entry name" value="LPD1"/>
</dbReference>
<proteinExistence type="predicted"/>